<dbReference type="InterPro" id="IPR036691">
    <property type="entry name" value="Endo/exonu/phosph_ase_sf"/>
</dbReference>
<evidence type="ECO:0008006" key="5">
    <source>
        <dbReference type="Google" id="ProtNLM"/>
    </source>
</evidence>
<dbReference type="GO" id="GO:0000288">
    <property type="term" value="P:nuclear-transcribed mRNA catabolic process, deadenylation-dependent decay"/>
    <property type="evidence" value="ECO:0007669"/>
    <property type="project" value="TreeGrafter"/>
</dbReference>
<proteinExistence type="predicted"/>
<gene>
    <name evidence="3" type="ORF">Zmor_016264</name>
</gene>
<dbReference type="Pfam" id="PF03372">
    <property type="entry name" value="Exo_endo_phos"/>
    <property type="match status" value="1"/>
</dbReference>
<dbReference type="InterPro" id="IPR048821">
    <property type="entry name" value="PDE12-like_N"/>
</dbReference>
<evidence type="ECO:0000313" key="3">
    <source>
        <dbReference type="EMBL" id="KAJ3657252.1"/>
    </source>
</evidence>
<dbReference type="Gene3D" id="3.60.10.10">
    <property type="entry name" value="Endonuclease/exonuclease/phosphatase"/>
    <property type="match status" value="1"/>
</dbReference>
<dbReference type="AlphaFoldDB" id="A0AA38INR0"/>
<reference evidence="3" key="1">
    <citation type="journal article" date="2023" name="G3 (Bethesda)">
        <title>Whole genome assemblies of Zophobas morio and Tenebrio molitor.</title>
        <authorList>
            <person name="Kaur S."/>
            <person name="Stinson S.A."/>
            <person name="diCenzo G.C."/>
        </authorList>
    </citation>
    <scope>NUCLEOTIDE SEQUENCE</scope>
    <source>
        <strain evidence="3">QUZm001</strain>
    </source>
</reference>
<dbReference type="InterPro" id="IPR050410">
    <property type="entry name" value="CCR4/nocturin_mRNA_transcr"/>
</dbReference>
<dbReference type="InterPro" id="IPR005135">
    <property type="entry name" value="Endo/exonuclease/phosphatase"/>
</dbReference>
<keyword evidence="4" id="KW-1185">Reference proteome</keyword>
<accession>A0AA38INR0</accession>
<feature type="domain" description="Endonuclease/exonuclease/phosphatase" evidence="1">
    <location>
        <begin position="231"/>
        <end position="449"/>
    </location>
</feature>
<dbReference type="EMBL" id="JALNTZ010000004">
    <property type="protein sequence ID" value="KAJ3657252.1"/>
    <property type="molecule type" value="Genomic_DNA"/>
</dbReference>
<comment type="caution">
    <text evidence="3">The sequence shown here is derived from an EMBL/GenBank/DDBJ whole genome shotgun (WGS) entry which is preliminary data.</text>
</comment>
<sequence>MNQAYLRHLDDSEKFELTFQYVDPAAKIDRQFNFCRQVSESVNAFTQRVATNVEKVIKKKTKNQPQAVQVAVSVNGSLVEDETVSCRDIFTRLNNNVTLSVCNKEFKVIINSPWISGVVLPSSILAGFPVYPMKFESVYTDKGVSEFRWFKSVDKKDWTLVGEGFVYETSNSDVGNFLKLSCLPKCGDVEGPVAEAVSSVKVEAGPGFCPFETRHQFTSEKCSGDTFRVVSYNILADLYCDSDFTREVLHPYCPPYALSIDYRKQIFIKEITGYNADIICLQEVDRKVYTYDLQPLFEQLNYDSDFCLKRGLVAEGVACFFDKNRFRKNSSFRLVLSDEISTNPLFADFFQKISENEQLSERILDRSSVLQVTVLEATDRNEVLVVGNTHLYFHPDADHIRLLQGAIIVRYLEDVLEELRKKFQKRVSLILCGDFNSVPECGIYQLYTTGKVEEHHVDFQSSKYSRWLSQS</sequence>
<evidence type="ECO:0000259" key="1">
    <source>
        <dbReference type="Pfam" id="PF03372"/>
    </source>
</evidence>
<dbReference type="Proteomes" id="UP001168821">
    <property type="component" value="Unassembled WGS sequence"/>
</dbReference>
<evidence type="ECO:0000259" key="2">
    <source>
        <dbReference type="Pfam" id="PF21171"/>
    </source>
</evidence>
<dbReference type="GO" id="GO:0005739">
    <property type="term" value="C:mitochondrion"/>
    <property type="evidence" value="ECO:0007669"/>
    <property type="project" value="TreeGrafter"/>
</dbReference>
<dbReference type="SUPFAM" id="SSF56219">
    <property type="entry name" value="DNase I-like"/>
    <property type="match status" value="1"/>
</dbReference>
<evidence type="ECO:0000313" key="4">
    <source>
        <dbReference type="Proteomes" id="UP001168821"/>
    </source>
</evidence>
<dbReference type="PANTHER" id="PTHR12121">
    <property type="entry name" value="CARBON CATABOLITE REPRESSOR PROTEIN 4"/>
    <property type="match status" value="1"/>
</dbReference>
<organism evidence="3 4">
    <name type="scientific">Zophobas morio</name>
    <dbReference type="NCBI Taxonomy" id="2755281"/>
    <lineage>
        <taxon>Eukaryota</taxon>
        <taxon>Metazoa</taxon>
        <taxon>Ecdysozoa</taxon>
        <taxon>Arthropoda</taxon>
        <taxon>Hexapoda</taxon>
        <taxon>Insecta</taxon>
        <taxon>Pterygota</taxon>
        <taxon>Neoptera</taxon>
        <taxon>Endopterygota</taxon>
        <taxon>Coleoptera</taxon>
        <taxon>Polyphaga</taxon>
        <taxon>Cucujiformia</taxon>
        <taxon>Tenebrionidae</taxon>
        <taxon>Zophobas</taxon>
    </lineage>
</organism>
<dbReference type="PANTHER" id="PTHR12121:SF37">
    <property type="entry name" value="2',5'-PHOSPHODIESTERASE 12"/>
    <property type="match status" value="1"/>
</dbReference>
<name>A0AA38INR0_9CUCU</name>
<dbReference type="GO" id="GO:0000175">
    <property type="term" value="F:3'-5'-RNA exonuclease activity"/>
    <property type="evidence" value="ECO:0007669"/>
    <property type="project" value="TreeGrafter"/>
</dbReference>
<feature type="domain" description="2',5'-phosphodiesterase 12-like N-terminal" evidence="2">
    <location>
        <begin position="113"/>
        <end position="203"/>
    </location>
</feature>
<dbReference type="Pfam" id="PF21171">
    <property type="entry name" value="PDE12-like_N"/>
    <property type="match status" value="1"/>
</dbReference>
<protein>
    <recommendedName>
        <fullName evidence="5">2',5'-phosphodiesterase 12</fullName>
    </recommendedName>
</protein>